<keyword evidence="1" id="KW-0472">Membrane</keyword>
<sequence>MIEKRLMLLTLPEIQTYKIEFIINVNASIALLLSAVHVYHLTRKTLKIYRIEKTTEWENYLSVPENLNVRTKTKIESWKEIECNKSCLLSGKASTKYEERERSLDIIPKPLLEFP</sequence>
<organism evidence="2 3">
    <name type="scientific">Clunio marinus</name>
    <dbReference type="NCBI Taxonomy" id="568069"/>
    <lineage>
        <taxon>Eukaryota</taxon>
        <taxon>Metazoa</taxon>
        <taxon>Ecdysozoa</taxon>
        <taxon>Arthropoda</taxon>
        <taxon>Hexapoda</taxon>
        <taxon>Insecta</taxon>
        <taxon>Pterygota</taxon>
        <taxon>Neoptera</taxon>
        <taxon>Endopterygota</taxon>
        <taxon>Diptera</taxon>
        <taxon>Nematocera</taxon>
        <taxon>Chironomoidea</taxon>
        <taxon>Chironomidae</taxon>
        <taxon>Clunio</taxon>
    </lineage>
</organism>
<gene>
    <name evidence="2" type="ORF">CLUMA_CG008353</name>
</gene>
<feature type="transmembrane region" description="Helical" evidence="1">
    <location>
        <begin position="21"/>
        <end position="41"/>
    </location>
</feature>
<proteinExistence type="predicted"/>
<keyword evidence="1" id="KW-1133">Transmembrane helix</keyword>
<dbReference type="Proteomes" id="UP000183832">
    <property type="component" value="Unassembled WGS sequence"/>
</dbReference>
<accession>A0A1J1I3J0</accession>
<keyword evidence="1" id="KW-0812">Transmembrane</keyword>
<dbReference type="AlphaFoldDB" id="A0A1J1I3J0"/>
<evidence type="ECO:0000256" key="1">
    <source>
        <dbReference type="SAM" id="Phobius"/>
    </source>
</evidence>
<protein>
    <submittedName>
        <fullName evidence="2">CLUMA_CG008353, isoform A</fullName>
    </submittedName>
</protein>
<keyword evidence="3" id="KW-1185">Reference proteome</keyword>
<reference evidence="2 3" key="1">
    <citation type="submission" date="2015-04" db="EMBL/GenBank/DDBJ databases">
        <authorList>
            <person name="Syromyatnikov M.Y."/>
            <person name="Popov V.N."/>
        </authorList>
    </citation>
    <scope>NUCLEOTIDE SEQUENCE [LARGE SCALE GENOMIC DNA]</scope>
</reference>
<evidence type="ECO:0000313" key="2">
    <source>
        <dbReference type="EMBL" id="CRK94861.1"/>
    </source>
</evidence>
<evidence type="ECO:0000313" key="3">
    <source>
        <dbReference type="Proteomes" id="UP000183832"/>
    </source>
</evidence>
<dbReference type="EMBL" id="CVRI01000040">
    <property type="protein sequence ID" value="CRK94861.1"/>
    <property type="molecule type" value="Genomic_DNA"/>
</dbReference>
<name>A0A1J1I3J0_9DIPT</name>